<sequence length="161" mass="18800">MDQEKGMNANDELKKLIEENTEKILKELLEEADKNFTSDSKDLQMLIEANTEKLIQEIISGLPHTEDCKEELNDRFLKIVQENTQKILDEIVYELEANEKKFSSDNKHAEAQQQKNELQILIEKNTEDLLQELIKNFEEIIIPDQPEDKPLVYSESIQVIN</sequence>
<evidence type="ECO:0000313" key="2">
    <source>
        <dbReference type="Proteomes" id="UP000187209"/>
    </source>
</evidence>
<comment type="caution">
    <text evidence="1">The sequence shown here is derived from an EMBL/GenBank/DDBJ whole genome shotgun (WGS) entry which is preliminary data.</text>
</comment>
<dbReference type="Proteomes" id="UP000187209">
    <property type="component" value="Unassembled WGS sequence"/>
</dbReference>
<name>A0A1R2BG04_9CILI</name>
<dbReference type="EMBL" id="MPUH01000682">
    <property type="protein sequence ID" value="OMJ75585.1"/>
    <property type="molecule type" value="Genomic_DNA"/>
</dbReference>
<reference evidence="1 2" key="1">
    <citation type="submission" date="2016-11" db="EMBL/GenBank/DDBJ databases">
        <title>The macronuclear genome of Stentor coeruleus: a giant cell with tiny introns.</title>
        <authorList>
            <person name="Slabodnick M."/>
            <person name="Ruby J.G."/>
            <person name="Reiff S.B."/>
            <person name="Swart E.C."/>
            <person name="Gosai S."/>
            <person name="Prabakaran S."/>
            <person name="Witkowska E."/>
            <person name="Larue G.E."/>
            <person name="Fisher S."/>
            <person name="Freeman R.M."/>
            <person name="Gunawardena J."/>
            <person name="Chu W."/>
            <person name="Stover N.A."/>
            <person name="Gregory B.D."/>
            <person name="Nowacki M."/>
            <person name="Derisi J."/>
            <person name="Roy S.W."/>
            <person name="Marshall W.F."/>
            <person name="Sood P."/>
        </authorList>
    </citation>
    <scope>NUCLEOTIDE SEQUENCE [LARGE SCALE GENOMIC DNA]</scope>
    <source>
        <strain evidence="1">WM001</strain>
    </source>
</reference>
<gene>
    <name evidence="1" type="ORF">SteCoe_25240</name>
</gene>
<protein>
    <submittedName>
        <fullName evidence="1">Uncharacterized protein</fullName>
    </submittedName>
</protein>
<organism evidence="1 2">
    <name type="scientific">Stentor coeruleus</name>
    <dbReference type="NCBI Taxonomy" id="5963"/>
    <lineage>
        <taxon>Eukaryota</taxon>
        <taxon>Sar</taxon>
        <taxon>Alveolata</taxon>
        <taxon>Ciliophora</taxon>
        <taxon>Postciliodesmatophora</taxon>
        <taxon>Heterotrichea</taxon>
        <taxon>Heterotrichida</taxon>
        <taxon>Stentoridae</taxon>
        <taxon>Stentor</taxon>
    </lineage>
</organism>
<dbReference type="AlphaFoldDB" id="A0A1R2BG04"/>
<evidence type="ECO:0000313" key="1">
    <source>
        <dbReference type="EMBL" id="OMJ75585.1"/>
    </source>
</evidence>
<keyword evidence="2" id="KW-1185">Reference proteome</keyword>
<accession>A0A1R2BG04</accession>
<proteinExistence type="predicted"/>